<gene>
    <name evidence="1" type="ORF">BILFYP9_02936</name>
</gene>
<reference evidence="1" key="1">
    <citation type="submission" date="2019-11" db="EMBL/GenBank/DDBJ databases">
        <authorList>
            <person name="Feng L."/>
        </authorList>
    </citation>
    <scope>NUCLEOTIDE SEQUENCE</scope>
    <source>
        <strain evidence="1">BintestinalisLFYP9</strain>
    </source>
</reference>
<name>A0A6N2VVX5_9BACE</name>
<accession>A0A6N2VVX5</accession>
<dbReference type="EMBL" id="CACRSU010000031">
    <property type="protein sequence ID" value="VYT34545.1"/>
    <property type="molecule type" value="Genomic_DNA"/>
</dbReference>
<proteinExistence type="predicted"/>
<evidence type="ECO:0000313" key="1">
    <source>
        <dbReference type="EMBL" id="VYT34545.1"/>
    </source>
</evidence>
<sequence length="49" mass="5769">MVIFDRKTGVYSAKLTAFLPTYKITTSLNILARRLSFYWRLLLRQATET</sequence>
<protein>
    <submittedName>
        <fullName evidence="1">Uncharacterized protein</fullName>
    </submittedName>
</protein>
<dbReference type="AlphaFoldDB" id="A0A6N2VVX5"/>
<organism evidence="1">
    <name type="scientific">Bacteroides intestinalis</name>
    <dbReference type="NCBI Taxonomy" id="329854"/>
    <lineage>
        <taxon>Bacteria</taxon>
        <taxon>Pseudomonadati</taxon>
        <taxon>Bacteroidota</taxon>
        <taxon>Bacteroidia</taxon>
        <taxon>Bacteroidales</taxon>
        <taxon>Bacteroidaceae</taxon>
        <taxon>Bacteroides</taxon>
    </lineage>
</organism>